<gene>
    <name evidence="1" type="ORF">PPNSA23_18290</name>
</gene>
<comment type="caution">
    <text evidence="1">The sequence shown here is derived from an EMBL/GenBank/DDBJ whole genome shotgun (WGS) entry which is preliminary data.</text>
</comment>
<name>A0ABQ0GYY1_9HYPH</name>
<sequence>MKIIFGSWPIHFFAGIPFHNFLALVSEAGEPLRELNGGALKADGTYNYRALYGPLTVVETDYSRRDPRYFPEFYIRPSSRALILFEGSARASEERWSTALAAARAIERMDLRYSLLRRNSNSVAAALVRAMGLTPPKSACSPIRAPGGRCVLLPVAAPSTVSKARLEFTRQVK</sequence>
<dbReference type="EMBL" id="BAAFZP010000001">
    <property type="protein sequence ID" value="GAB1581886.1"/>
    <property type="molecule type" value="Genomic_DNA"/>
</dbReference>
<dbReference type="RefSeq" id="WP_183429951.1">
    <property type="nucleotide sequence ID" value="NZ_BAAFZP010000001.1"/>
</dbReference>
<dbReference type="Proteomes" id="UP001628091">
    <property type="component" value="Unassembled WGS sequence"/>
</dbReference>
<proteinExistence type="predicted"/>
<evidence type="ECO:0000313" key="2">
    <source>
        <dbReference type="Proteomes" id="UP001628091"/>
    </source>
</evidence>
<evidence type="ECO:0000313" key="1">
    <source>
        <dbReference type="EMBL" id="GAB1581886.1"/>
    </source>
</evidence>
<organism evidence="1 2">
    <name type="scientific">Phyllobacterium phragmitis</name>
    <dbReference type="NCBI Taxonomy" id="2670329"/>
    <lineage>
        <taxon>Bacteria</taxon>
        <taxon>Pseudomonadati</taxon>
        <taxon>Pseudomonadota</taxon>
        <taxon>Alphaproteobacteria</taxon>
        <taxon>Hyphomicrobiales</taxon>
        <taxon>Phyllobacteriaceae</taxon>
        <taxon>Phyllobacterium</taxon>
    </lineage>
</organism>
<reference evidence="1 2" key="1">
    <citation type="submission" date="2024-10" db="EMBL/GenBank/DDBJ databases">
        <title>Isolation, draft genome sequencing and identification of Phyllobacterium sp. NSA23, isolated from leaf soil.</title>
        <authorList>
            <person name="Akita H."/>
        </authorList>
    </citation>
    <scope>NUCLEOTIDE SEQUENCE [LARGE SCALE GENOMIC DNA]</scope>
    <source>
        <strain evidence="1 2">NSA23</strain>
    </source>
</reference>
<keyword evidence="2" id="KW-1185">Reference proteome</keyword>
<protein>
    <submittedName>
        <fullName evidence="1">Uncharacterized protein</fullName>
    </submittedName>
</protein>
<accession>A0ABQ0GYY1</accession>